<dbReference type="Gene3D" id="3.30.110.40">
    <property type="entry name" value="TusA-like domain"/>
    <property type="match status" value="1"/>
</dbReference>
<keyword evidence="4" id="KW-1185">Reference proteome</keyword>
<proteinExistence type="inferred from homology"/>
<sequence>MSEVTFEHQMDAKGLFCPEPVMMLHDEIRKMEVGEAVEIQATDPSTRRDFIKFCSFLGHELVLDEEREGVFFYVIRKAC</sequence>
<feature type="domain" description="UPF0033" evidence="2">
    <location>
        <begin position="9"/>
        <end position="77"/>
    </location>
</feature>
<dbReference type="Proteomes" id="UP000032749">
    <property type="component" value="Chromosome"/>
</dbReference>
<dbReference type="HOGENOM" id="CLU_165255_5_1_6"/>
<protein>
    <submittedName>
        <fullName evidence="3">Sulfurtransferase TusA-like</fullName>
        <ecNumber evidence="3">2.8.1.-</ecNumber>
    </submittedName>
</protein>
<dbReference type="PANTHER" id="PTHR33279:SF2">
    <property type="entry name" value="SULFUR CARRIER PROTEIN TUSA"/>
    <property type="match status" value="1"/>
</dbReference>
<keyword evidence="3" id="KW-0808">Transferase</keyword>
<organism evidence="3 4">
    <name type="scientific">Oleispira antarctica RB-8</name>
    <dbReference type="NCBI Taxonomy" id="698738"/>
    <lineage>
        <taxon>Bacteria</taxon>
        <taxon>Pseudomonadati</taxon>
        <taxon>Pseudomonadota</taxon>
        <taxon>Gammaproteobacteria</taxon>
        <taxon>Oceanospirillales</taxon>
        <taxon>Oceanospirillaceae</taxon>
        <taxon>Oleispira</taxon>
    </lineage>
</organism>
<dbReference type="PATRIC" id="fig|698738.3.peg.2246"/>
<comment type="similarity">
    <text evidence="1">Belongs to the sulfur carrier protein TusA family.</text>
</comment>
<dbReference type="STRING" id="698738.OLEAN_C21680"/>
<dbReference type="Pfam" id="PF01206">
    <property type="entry name" value="TusA"/>
    <property type="match status" value="1"/>
</dbReference>
<evidence type="ECO:0000259" key="2">
    <source>
        <dbReference type="Pfam" id="PF01206"/>
    </source>
</evidence>
<evidence type="ECO:0000313" key="3">
    <source>
        <dbReference type="EMBL" id="CCK76344.1"/>
    </source>
</evidence>
<dbReference type="GO" id="GO:0016740">
    <property type="term" value="F:transferase activity"/>
    <property type="evidence" value="ECO:0007669"/>
    <property type="project" value="UniProtKB-KW"/>
</dbReference>
<dbReference type="InterPro" id="IPR001455">
    <property type="entry name" value="TusA-like"/>
</dbReference>
<gene>
    <name evidence="3" type="primary">tusA</name>
    <name evidence="3" type="ORF">OLEAN_C21680</name>
</gene>
<dbReference type="NCBIfam" id="NF001423">
    <property type="entry name" value="PRK00299.1"/>
    <property type="match status" value="1"/>
</dbReference>
<dbReference type="KEGG" id="oai:OLEAN_C21680"/>
<dbReference type="EC" id="2.8.1.-" evidence="3"/>
<evidence type="ECO:0000313" key="4">
    <source>
        <dbReference type="Proteomes" id="UP000032749"/>
    </source>
</evidence>
<dbReference type="InterPro" id="IPR036868">
    <property type="entry name" value="TusA-like_sf"/>
</dbReference>
<evidence type="ECO:0000256" key="1">
    <source>
        <dbReference type="ARBA" id="ARBA00008984"/>
    </source>
</evidence>
<accession>R4YU36</accession>
<reference evidence="3 4" key="1">
    <citation type="journal article" date="2013" name="Nat. Commun.">
        <title>Genome sequence and functional genomic analysis of the oil-degrading bacterium Oleispira antarctica.</title>
        <authorList>
            <person name="Kube M."/>
            <person name="Chernikova T.N."/>
            <person name="Al-Ramahi Y."/>
            <person name="Beloqui A."/>
            <person name="Lopez-Cortez N."/>
            <person name="Guazzaroni M.E."/>
            <person name="Heipieper H.J."/>
            <person name="Klages S."/>
            <person name="Kotsyurbenko O.R."/>
            <person name="Langer I."/>
            <person name="Nechitaylo T.Y."/>
            <person name="Lunsdorf H."/>
            <person name="Fernandez M."/>
            <person name="Juarez S."/>
            <person name="Ciordia S."/>
            <person name="Singer A."/>
            <person name="Kagan O."/>
            <person name="Egorova O."/>
            <person name="Petit P.A."/>
            <person name="Stogios P."/>
            <person name="Kim Y."/>
            <person name="Tchigvintsev A."/>
            <person name="Flick R."/>
            <person name="Denaro R."/>
            <person name="Genovese M."/>
            <person name="Albar J.P."/>
            <person name="Reva O.N."/>
            <person name="Martinez-Gomariz M."/>
            <person name="Tran H."/>
            <person name="Ferrer M."/>
            <person name="Savchenko A."/>
            <person name="Yakunin A.F."/>
            <person name="Yakimov M.M."/>
            <person name="Golyshina O.V."/>
            <person name="Reinhardt R."/>
            <person name="Golyshin P.N."/>
        </authorList>
    </citation>
    <scope>NUCLEOTIDE SEQUENCE [LARGE SCALE GENOMIC DNA]</scope>
</reference>
<dbReference type="OrthoDB" id="9797352at2"/>
<dbReference type="SUPFAM" id="SSF64307">
    <property type="entry name" value="SirA-like"/>
    <property type="match status" value="1"/>
</dbReference>
<dbReference type="AlphaFoldDB" id="R4YU36"/>
<dbReference type="EMBL" id="FO203512">
    <property type="protein sequence ID" value="CCK76344.1"/>
    <property type="molecule type" value="Genomic_DNA"/>
</dbReference>
<name>R4YU36_OLEAN</name>
<dbReference type="PANTHER" id="PTHR33279">
    <property type="entry name" value="SULFUR CARRIER PROTEIN YEDF-RELATED"/>
    <property type="match status" value="1"/>
</dbReference>